<sequence>MGGDVVKRTRLFCFRCKRETQGLTSSVCNHEEEEEEEGEDEEEDEDEDEEEEEEDEEEDEDEDEDEEDADVSFWRFVDIEDTSSCGCGGARARRKEQEKRLFPCNRLPGPAGCRRYVRSAIDTDLSRSGLPQCFSGMMLDCEWGSGMGDSGWNGKRRAAQAKINGRQQAA</sequence>
<feature type="compositionally biased region" description="Acidic residues" evidence="1">
    <location>
        <begin position="31"/>
        <end position="70"/>
    </location>
</feature>
<proteinExistence type="predicted"/>
<evidence type="ECO:0000256" key="1">
    <source>
        <dbReference type="SAM" id="MobiDB-lite"/>
    </source>
</evidence>
<evidence type="ECO:0000313" key="2">
    <source>
        <dbReference type="EMBL" id="GAO15507.1"/>
    </source>
</evidence>
<dbReference type="AlphaFoldDB" id="A0A1B5KWS7"/>
<dbReference type="EMBL" id="BBTG02000008">
    <property type="protein sequence ID" value="GAO15507.1"/>
    <property type="molecule type" value="Genomic_DNA"/>
</dbReference>
<evidence type="ECO:0000313" key="3">
    <source>
        <dbReference type="Proteomes" id="UP000054053"/>
    </source>
</evidence>
<protein>
    <submittedName>
        <fullName evidence="2">Uncharacterized protein</fullName>
    </submittedName>
</protein>
<accession>A0A1B5KWS7</accession>
<organism evidence="2 3">
    <name type="scientific">Ustilaginoidea virens</name>
    <name type="common">Rice false smut fungus</name>
    <name type="synonym">Villosiclava virens</name>
    <dbReference type="NCBI Taxonomy" id="1159556"/>
    <lineage>
        <taxon>Eukaryota</taxon>
        <taxon>Fungi</taxon>
        <taxon>Dikarya</taxon>
        <taxon>Ascomycota</taxon>
        <taxon>Pezizomycotina</taxon>
        <taxon>Sordariomycetes</taxon>
        <taxon>Hypocreomycetidae</taxon>
        <taxon>Hypocreales</taxon>
        <taxon>Clavicipitaceae</taxon>
        <taxon>Ustilaginoidea</taxon>
    </lineage>
</organism>
<reference evidence="3" key="1">
    <citation type="journal article" date="2016" name="Genome Announc.">
        <title>Genome sequence of Ustilaginoidea virens IPU010, a rice pathogenic fungus causing false smut.</title>
        <authorList>
            <person name="Kumagai T."/>
            <person name="Ishii T."/>
            <person name="Terai G."/>
            <person name="Umemura M."/>
            <person name="Machida M."/>
            <person name="Asai K."/>
        </authorList>
    </citation>
    <scope>NUCLEOTIDE SEQUENCE [LARGE SCALE GENOMIC DNA]</scope>
    <source>
        <strain evidence="3">IPU010</strain>
    </source>
</reference>
<comment type="caution">
    <text evidence="2">The sequence shown here is derived from an EMBL/GenBank/DDBJ whole genome shotgun (WGS) entry which is preliminary data.</text>
</comment>
<name>A0A1B5KWS7_USTVR</name>
<gene>
    <name evidence="2" type="ORF">UVI_02020790</name>
</gene>
<dbReference type="Proteomes" id="UP000054053">
    <property type="component" value="Unassembled WGS sequence"/>
</dbReference>
<feature type="region of interest" description="Disordered" evidence="1">
    <location>
        <begin position="22"/>
        <end position="73"/>
    </location>
</feature>